<protein>
    <submittedName>
        <fullName evidence="2">Uncharacterized protein</fullName>
    </submittedName>
</protein>
<name>A0A420HQK1_9PEZI</name>
<feature type="region of interest" description="Disordered" evidence="1">
    <location>
        <begin position="1"/>
        <end position="22"/>
    </location>
</feature>
<reference evidence="2 3" key="1">
    <citation type="journal article" date="2018" name="BMC Genomics">
        <title>Comparative genome analyses reveal sequence features reflecting distinct modes of host-adaptation between dicot and monocot powdery mildew.</title>
        <authorList>
            <person name="Wu Y."/>
            <person name="Ma X."/>
            <person name="Pan Z."/>
            <person name="Kale S.D."/>
            <person name="Song Y."/>
            <person name="King H."/>
            <person name="Zhang Q."/>
            <person name="Presley C."/>
            <person name="Deng X."/>
            <person name="Wei C.I."/>
            <person name="Xiao S."/>
        </authorList>
    </citation>
    <scope>NUCLEOTIDE SEQUENCE [LARGE SCALE GENOMIC DNA]</scope>
    <source>
        <strain evidence="2">UMSG2</strain>
    </source>
</reference>
<proteinExistence type="predicted"/>
<organism evidence="2 3">
    <name type="scientific">Erysiphe neolycopersici</name>
    <dbReference type="NCBI Taxonomy" id="212602"/>
    <lineage>
        <taxon>Eukaryota</taxon>
        <taxon>Fungi</taxon>
        <taxon>Dikarya</taxon>
        <taxon>Ascomycota</taxon>
        <taxon>Pezizomycotina</taxon>
        <taxon>Leotiomycetes</taxon>
        <taxon>Erysiphales</taxon>
        <taxon>Erysiphaceae</taxon>
        <taxon>Erysiphe</taxon>
    </lineage>
</organism>
<dbReference type="OrthoDB" id="3613485at2759"/>
<evidence type="ECO:0000313" key="3">
    <source>
        <dbReference type="Proteomes" id="UP000286134"/>
    </source>
</evidence>
<evidence type="ECO:0000256" key="1">
    <source>
        <dbReference type="SAM" id="MobiDB-lite"/>
    </source>
</evidence>
<sequence length="66" mass="7669">MANKTNPNFHQSEMPDPPKNWRELKSHKYSKAFRNAMSVEYNALIEKKTLEEVESTSSMDPIPIKC</sequence>
<keyword evidence="3" id="KW-1185">Reference proteome</keyword>
<evidence type="ECO:0000313" key="2">
    <source>
        <dbReference type="EMBL" id="RKF59715.1"/>
    </source>
</evidence>
<dbReference type="AlphaFoldDB" id="A0A420HQK1"/>
<feature type="compositionally biased region" description="Polar residues" evidence="1">
    <location>
        <begin position="1"/>
        <end position="11"/>
    </location>
</feature>
<accession>A0A420HQK1</accession>
<comment type="caution">
    <text evidence="2">The sequence shown here is derived from an EMBL/GenBank/DDBJ whole genome shotgun (WGS) entry which is preliminary data.</text>
</comment>
<gene>
    <name evidence="2" type="ORF">OnM2_058019</name>
</gene>
<dbReference type="EMBL" id="MCFK01005807">
    <property type="protein sequence ID" value="RKF59715.1"/>
    <property type="molecule type" value="Genomic_DNA"/>
</dbReference>
<dbReference type="Proteomes" id="UP000286134">
    <property type="component" value="Unassembled WGS sequence"/>
</dbReference>
<feature type="non-terminal residue" evidence="2">
    <location>
        <position position="66"/>
    </location>
</feature>